<sequence>MHHTQIAQRVFNTPLMVDPAKALAFLTGLGPRIVGREISVEGLEIAAIDRDAASLPARASIFGDDLTSRQARNGGQPFAVVDGIAIIEIAGTLVHRGAWIGQSSGLTSYEGIAAQLQAAVADPAIRGIALDIDSFGGEVAGAFDLADRVRAARQVKPIHAFVADHALSAAYALASQADRIVLPRTGSVGSIGVVAMHSDMSGALDQKGIAVTLIHAGARKVDANPYQPLPEAVRARIAGELEDLRQLFAETVAEGRGRRLDTLRALGTEAAVFRGEAAVFAGLADEVADPVTAFRAFAAAPRGTTTLKSNPKGKGPMMTTAPEDHAQPAAAPAASTPPEPAPPAAVAPLQTAAAAMSPEAIRAEAAEVAQVCAQAARLGIQIDAADAVTKGVKPEALRAKILADLAARSDAAGIIATAPAAGAKESPIVAAAKKSAAASR</sequence>
<evidence type="ECO:0000313" key="8">
    <source>
        <dbReference type="Proteomes" id="UP000478740"/>
    </source>
</evidence>
<keyword evidence="4" id="KW-0720">Serine protease</keyword>
<dbReference type="InterPro" id="IPR033855">
    <property type="entry name" value="Protein_C"/>
</dbReference>
<dbReference type="PANTHER" id="PTHR33209:SF1">
    <property type="entry name" value="PEPTIDASE S49 DOMAIN-CONTAINING PROTEIN"/>
    <property type="match status" value="1"/>
</dbReference>
<keyword evidence="3" id="KW-0378">Hydrolase</keyword>
<evidence type="ECO:0000256" key="2">
    <source>
        <dbReference type="ARBA" id="ARBA00022670"/>
    </source>
</evidence>
<dbReference type="RefSeq" id="WP_155045909.1">
    <property type="nucleotide sequence ID" value="NZ_WMIH01000022.1"/>
</dbReference>
<keyword evidence="2" id="KW-0645">Protease</keyword>
<dbReference type="GO" id="GO:0006508">
    <property type="term" value="P:proteolysis"/>
    <property type="evidence" value="ECO:0007669"/>
    <property type="project" value="UniProtKB-KW"/>
</dbReference>
<reference evidence="7 8" key="1">
    <citation type="submission" date="2019-11" db="EMBL/GenBank/DDBJ databases">
        <authorList>
            <person name="Dong K."/>
        </authorList>
    </citation>
    <scope>NUCLEOTIDE SEQUENCE [LARGE SCALE GENOMIC DNA]</scope>
    <source>
        <strain evidence="7 8">DK608</strain>
    </source>
</reference>
<dbReference type="CDD" id="cd07022">
    <property type="entry name" value="S49_Sppa_36K_type"/>
    <property type="match status" value="1"/>
</dbReference>
<dbReference type="Proteomes" id="UP000478740">
    <property type="component" value="Unassembled WGS sequence"/>
</dbReference>
<evidence type="ECO:0000259" key="6">
    <source>
        <dbReference type="Pfam" id="PF01343"/>
    </source>
</evidence>
<dbReference type="InterPro" id="IPR029045">
    <property type="entry name" value="ClpP/crotonase-like_dom_sf"/>
</dbReference>
<feature type="domain" description="Peptidase S49" evidence="6">
    <location>
        <begin position="152"/>
        <end position="290"/>
    </location>
</feature>
<dbReference type="Pfam" id="PF01343">
    <property type="entry name" value="Peptidase_S49"/>
    <property type="match status" value="1"/>
</dbReference>
<feature type="compositionally biased region" description="Pro residues" evidence="5">
    <location>
        <begin position="335"/>
        <end position="345"/>
    </location>
</feature>
<feature type="region of interest" description="Disordered" evidence="5">
    <location>
        <begin position="304"/>
        <end position="345"/>
    </location>
</feature>
<organism evidence="7 8">
    <name type="scientific">Paracoccus shanxieyensis</name>
    <dbReference type="NCBI Taxonomy" id="2675752"/>
    <lineage>
        <taxon>Bacteria</taxon>
        <taxon>Pseudomonadati</taxon>
        <taxon>Pseudomonadota</taxon>
        <taxon>Alphaproteobacteria</taxon>
        <taxon>Rhodobacterales</taxon>
        <taxon>Paracoccaceae</taxon>
        <taxon>Paracoccus</taxon>
    </lineage>
</organism>
<proteinExistence type="inferred from homology"/>
<accession>A0A6L6IZU5</accession>
<protein>
    <submittedName>
        <fullName evidence="7">S49 family peptidase</fullName>
    </submittedName>
</protein>
<evidence type="ECO:0000256" key="3">
    <source>
        <dbReference type="ARBA" id="ARBA00022801"/>
    </source>
</evidence>
<dbReference type="SUPFAM" id="SSF52096">
    <property type="entry name" value="ClpP/crotonase"/>
    <property type="match status" value="1"/>
</dbReference>
<evidence type="ECO:0000313" key="7">
    <source>
        <dbReference type="EMBL" id="MTH66066.1"/>
    </source>
</evidence>
<dbReference type="EMBL" id="WMII01000021">
    <property type="protein sequence ID" value="MTH66066.1"/>
    <property type="molecule type" value="Genomic_DNA"/>
</dbReference>
<dbReference type="InterPro" id="IPR002142">
    <property type="entry name" value="Peptidase_S49"/>
</dbReference>
<evidence type="ECO:0000256" key="1">
    <source>
        <dbReference type="ARBA" id="ARBA00008683"/>
    </source>
</evidence>
<dbReference type="PANTHER" id="PTHR33209">
    <property type="entry name" value="PROTEASE 4"/>
    <property type="match status" value="1"/>
</dbReference>
<dbReference type="GO" id="GO:0008236">
    <property type="term" value="F:serine-type peptidase activity"/>
    <property type="evidence" value="ECO:0007669"/>
    <property type="project" value="UniProtKB-KW"/>
</dbReference>
<comment type="caution">
    <text evidence="7">The sequence shown here is derived from an EMBL/GenBank/DDBJ whole genome shotgun (WGS) entry which is preliminary data.</text>
</comment>
<keyword evidence="8" id="KW-1185">Reference proteome</keyword>
<comment type="similarity">
    <text evidence="1">Belongs to the peptidase S49 family.</text>
</comment>
<name>A0A6L6IZU5_9RHOB</name>
<evidence type="ECO:0000256" key="5">
    <source>
        <dbReference type="SAM" id="MobiDB-lite"/>
    </source>
</evidence>
<gene>
    <name evidence="7" type="ORF">GL284_17515</name>
</gene>
<dbReference type="AlphaFoldDB" id="A0A6L6IZU5"/>
<dbReference type="Gene3D" id="3.90.226.10">
    <property type="entry name" value="2-enoyl-CoA Hydratase, Chain A, domain 1"/>
    <property type="match status" value="1"/>
</dbReference>
<evidence type="ECO:0000256" key="4">
    <source>
        <dbReference type="ARBA" id="ARBA00022825"/>
    </source>
</evidence>